<proteinExistence type="predicted"/>
<feature type="transmembrane region" description="Helical" evidence="2">
    <location>
        <begin position="118"/>
        <end position="137"/>
    </location>
</feature>
<reference evidence="3 4" key="1">
    <citation type="journal article" date="2023" name="Arcadia Sci">
        <title>De novo assembly of a long-read Amblyomma americanum tick genome.</title>
        <authorList>
            <person name="Chou S."/>
            <person name="Poskanzer K.E."/>
            <person name="Rollins M."/>
            <person name="Thuy-Boun P.S."/>
        </authorList>
    </citation>
    <scope>NUCLEOTIDE SEQUENCE [LARGE SCALE GENOMIC DNA]</scope>
    <source>
        <strain evidence="3">F_SG_1</strain>
        <tissue evidence="3">Salivary glands</tissue>
    </source>
</reference>
<keyword evidence="4" id="KW-1185">Reference proteome</keyword>
<evidence type="ECO:0000313" key="3">
    <source>
        <dbReference type="EMBL" id="KAK8777127.1"/>
    </source>
</evidence>
<name>A0AAQ4EQY5_AMBAM</name>
<dbReference type="EMBL" id="JARKHS020012188">
    <property type="protein sequence ID" value="KAK8777127.1"/>
    <property type="molecule type" value="Genomic_DNA"/>
</dbReference>
<dbReference type="AlphaFoldDB" id="A0AAQ4EQY5"/>
<dbReference type="Proteomes" id="UP001321473">
    <property type="component" value="Unassembled WGS sequence"/>
</dbReference>
<evidence type="ECO:0000256" key="1">
    <source>
        <dbReference type="SAM" id="MobiDB-lite"/>
    </source>
</evidence>
<accession>A0AAQ4EQY5</accession>
<feature type="compositionally biased region" description="Low complexity" evidence="1">
    <location>
        <begin position="62"/>
        <end position="74"/>
    </location>
</feature>
<feature type="region of interest" description="Disordered" evidence="1">
    <location>
        <begin position="312"/>
        <end position="334"/>
    </location>
</feature>
<evidence type="ECO:0000313" key="4">
    <source>
        <dbReference type="Proteomes" id="UP001321473"/>
    </source>
</evidence>
<evidence type="ECO:0000256" key="2">
    <source>
        <dbReference type="SAM" id="Phobius"/>
    </source>
</evidence>
<protein>
    <submittedName>
        <fullName evidence="3">Uncharacterized protein</fullName>
    </submittedName>
</protein>
<gene>
    <name evidence="3" type="ORF">V5799_029523</name>
</gene>
<keyword evidence="2" id="KW-0812">Transmembrane</keyword>
<organism evidence="3 4">
    <name type="scientific">Amblyomma americanum</name>
    <name type="common">Lone star tick</name>
    <dbReference type="NCBI Taxonomy" id="6943"/>
    <lineage>
        <taxon>Eukaryota</taxon>
        <taxon>Metazoa</taxon>
        <taxon>Ecdysozoa</taxon>
        <taxon>Arthropoda</taxon>
        <taxon>Chelicerata</taxon>
        <taxon>Arachnida</taxon>
        <taxon>Acari</taxon>
        <taxon>Parasitiformes</taxon>
        <taxon>Ixodida</taxon>
        <taxon>Ixodoidea</taxon>
        <taxon>Ixodidae</taxon>
        <taxon>Amblyomminae</taxon>
        <taxon>Amblyomma</taxon>
    </lineage>
</organism>
<feature type="region of interest" description="Disordered" evidence="1">
    <location>
        <begin position="49"/>
        <end position="87"/>
    </location>
</feature>
<keyword evidence="2" id="KW-0472">Membrane</keyword>
<comment type="caution">
    <text evidence="3">The sequence shown here is derived from an EMBL/GenBank/DDBJ whole genome shotgun (WGS) entry which is preliminary data.</text>
</comment>
<sequence>MERWLKRARSLHYSFSAPQLSSAASNTRTVPYPSAASSACALNLSRVEDSDPHHVTSPPPSLSASALAFPAQSPEPQSSGRHLDSPKQDDEAFLARVDVNRANSPLGRNVSEVSVPKVVCVSIFTVICCVVGMQLAVHKMSGLDEAALITAFDGGNATEAALDLEKSEDNGVEIVLEPYKRSNRAYGETPPRAELHTAMSTPVPSVERQETKRIEALSRATLGRSTVFTSIVYGDQAARRIRRTIAPNDVLLSTPGNDRVIRGLLSRSRKRVLNTSVLPAETHLTSAPGYKLLNVNRSKAWSTRRSIGKRALSGNGSAYPLNDSGTSPSRSRRSSVVNIADWTNSVSSLTSSSPIGAKRSRANTNLFVQQSTIDLIMNTSAFMNHWLRLTNSSHIPGGDRLGLELALEAMKNRG</sequence>
<keyword evidence="2" id="KW-1133">Transmembrane helix</keyword>